<sequence length="318" mass="36008">MATWWLRIPTRLEILLLIQQHNKLRPATNQQIAVTMTGEETFKLKILQQELNATRKGYNAVQRQAHRLSESIEKVLAFNPSSGRGKYDIDSCIEAARKYLTKLEAEKRISDALEDAVRGAKQLEQEANDIQEEQEQGRYIEDSKRNTCARDGNNVSDRITFHTRMLGCETAQETPRAIANESFSSDDQEVSQDIGIADTPTVLPQSSFDMEISTDTLPFRQNGNFKASQAILRNPIENLASGNTTWQARKGILRKATREPKSIISKEVDSSILTWNPGKQQTEQCCTELKEREGKTGSSLREAQERAMALYSEVKHYT</sequence>
<evidence type="ECO:0000313" key="3">
    <source>
        <dbReference type="Proteomes" id="UP000070700"/>
    </source>
</evidence>
<keyword evidence="3" id="KW-1185">Reference proteome</keyword>
<dbReference type="Proteomes" id="UP000070700">
    <property type="component" value="Unassembled WGS sequence"/>
</dbReference>
<organism evidence="2 3">
    <name type="scientific">Mollisia scopiformis</name>
    <name type="common">Conifer needle endophyte fungus</name>
    <name type="synonym">Phialocephala scopiformis</name>
    <dbReference type="NCBI Taxonomy" id="149040"/>
    <lineage>
        <taxon>Eukaryota</taxon>
        <taxon>Fungi</taxon>
        <taxon>Dikarya</taxon>
        <taxon>Ascomycota</taxon>
        <taxon>Pezizomycotina</taxon>
        <taxon>Leotiomycetes</taxon>
        <taxon>Helotiales</taxon>
        <taxon>Mollisiaceae</taxon>
        <taxon>Mollisia</taxon>
    </lineage>
</organism>
<reference evidence="2 3" key="1">
    <citation type="submission" date="2015-10" db="EMBL/GenBank/DDBJ databases">
        <title>Full genome of DAOMC 229536 Phialocephala scopiformis, a fungal endophyte of spruce producing the potent anti-insectan compound rugulosin.</title>
        <authorList>
            <consortium name="DOE Joint Genome Institute"/>
            <person name="Walker A.K."/>
            <person name="Frasz S.L."/>
            <person name="Seifert K.A."/>
            <person name="Miller J.D."/>
            <person name="Mondo S.J."/>
            <person name="Labutti K."/>
            <person name="Lipzen A."/>
            <person name="Dockter R."/>
            <person name="Kennedy M."/>
            <person name="Grigoriev I.V."/>
            <person name="Spatafora J.W."/>
        </authorList>
    </citation>
    <scope>NUCLEOTIDE SEQUENCE [LARGE SCALE GENOMIC DNA]</scope>
    <source>
        <strain evidence="2 3">CBS 120377</strain>
    </source>
</reference>
<protein>
    <submittedName>
        <fullName evidence="2">Uncharacterized protein</fullName>
    </submittedName>
</protein>
<evidence type="ECO:0000256" key="1">
    <source>
        <dbReference type="SAM" id="Coils"/>
    </source>
</evidence>
<dbReference type="EMBL" id="KQ947423">
    <property type="protein sequence ID" value="KUJ12967.1"/>
    <property type="molecule type" value="Genomic_DNA"/>
</dbReference>
<keyword evidence="1" id="KW-0175">Coiled coil</keyword>
<gene>
    <name evidence="2" type="ORF">LY89DRAFT_737868</name>
</gene>
<dbReference type="GeneID" id="28830030"/>
<accession>A0A194WZD5</accession>
<dbReference type="OrthoDB" id="10587665at2759"/>
<dbReference type="RefSeq" id="XP_018067322.1">
    <property type="nucleotide sequence ID" value="XM_018220304.1"/>
</dbReference>
<dbReference type="AlphaFoldDB" id="A0A194WZD5"/>
<proteinExistence type="predicted"/>
<dbReference type="InParanoid" id="A0A194WZD5"/>
<name>A0A194WZD5_MOLSC</name>
<dbReference type="KEGG" id="psco:LY89DRAFT_737868"/>
<evidence type="ECO:0000313" key="2">
    <source>
        <dbReference type="EMBL" id="KUJ12967.1"/>
    </source>
</evidence>
<feature type="coiled-coil region" evidence="1">
    <location>
        <begin position="106"/>
        <end position="133"/>
    </location>
</feature>